<evidence type="ECO:0000313" key="7">
    <source>
        <dbReference type="EMBL" id="KAF2770173.1"/>
    </source>
</evidence>
<dbReference type="CDD" id="cd11060">
    <property type="entry name" value="CYP57A1-like"/>
    <property type="match status" value="1"/>
</dbReference>
<protein>
    <submittedName>
        <fullName evidence="7">Putative P450 monooxygenase</fullName>
    </submittedName>
</protein>
<evidence type="ECO:0000256" key="4">
    <source>
        <dbReference type="PIRSR" id="PIRSR602401-1"/>
    </source>
</evidence>
<keyword evidence="2 4" id="KW-0479">Metal-binding</keyword>
<evidence type="ECO:0000256" key="5">
    <source>
        <dbReference type="RuleBase" id="RU000461"/>
    </source>
</evidence>
<dbReference type="PRINTS" id="PR00385">
    <property type="entry name" value="P450"/>
</dbReference>
<dbReference type="PROSITE" id="PS00086">
    <property type="entry name" value="CYTOCHROME_P450"/>
    <property type="match status" value="1"/>
</dbReference>
<gene>
    <name evidence="7" type="ORF">EJ03DRAFT_291962</name>
</gene>
<dbReference type="SUPFAM" id="SSF48264">
    <property type="entry name" value="Cytochrome P450"/>
    <property type="match status" value="1"/>
</dbReference>
<dbReference type="InterPro" id="IPR001128">
    <property type="entry name" value="Cyt_P450"/>
</dbReference>
<evidence type="ECO:0000256" key="6">
    <source>
        <dbReference type="SAM" id="Phobius"/>
    </source>
</evidence>
<comment type="cofactor">
    <cofactor evidence="1 4">
        <name>heme</name>
        <dbReference type="ChEBI" id="CHEBI:30413"/>
    </cofactor>
</comment>
<reference evidence="7" key="1">
    <citation type="journal article" date="2020" name="Stud. Mycol.">
        <title>101 Dothideomycetes genomes: a test case for predicting lifestyles and emergence of pathogens.</title>
        <authorList>
            <person name="Haridas S."/>
            <person name="Albert R."/>
            <person name="Binder M."/>
            <person name="Bloem J."/>
            <person name="Labutti K."/>
            <person name="Salamov A."/>
            <person name="Andreopoulos B."/>
            <person name="Baker S."/>
            <person name="Barry K."/>
            <person name="Bills G."/>
            <person name="Bluhm B."/>
            <person name="Cannon C."/>
            <person name="Castanera R."/>
            <person name="Culley D."/>
            <person name="Daum C."/>
            <person name="Ezra D."/>
            <person name="Gonzalez J."/>
            <person name="Henrissat B."/>
            <person name="Kuo A."/>
            <person name="Liang C."/>
            <person name="Lipzen A."/>
            <person name="Lutzoni F."/>
            <person name="Magnuson J."/>
            <person name="Mondo S."/>
            <person name="Nolan M."/>
            <person name="Ohm R."/>
            <person name="Pangilinan J."/>
            <person name="Park H.-J."/>
            <person name="Ramirez L."/>
            <person name="Alfaro M."/>
            <person name="Sun H."/>
            <person name="Tritt A."/>
            <person name="Yoshinaga Y."/>
            <person name="Zwiers L.-H."/>
            <person name="Turgeon B."/>
            <person name="Goodwin S."/>
            <person name="Spatafora J."/>
            <person name="Crous P."/>
            <person name="Grigoriev I."/>
        </authorList>
    </citation>
    <scope>NUCLEOTIDE SEQUENCE</scope>
    <source>
        <strain evidence="7">CBS 116005</strain>
    </source>
</reference>
<keyword evidence="6" id="KW-0472">Membrane</keyword>
<keyword evidence="6" id="KW-0812">Transmembrane</keyword>
<feature type="transmembrane region" description="Helical" evidence="6">
    <location>
        <begin position="42"/>
        <end position="60"/>
    </location>
</feature>
<sequence>MAIPITLNATFGPPQLQDRVDHVKHAISGVATRATFLELSQYASAVGILLLTWVLISLMSRITNRFRHLREFDGPWIAAYTRLWLCRLLASGDSARLLVDVNQKYGSLARIGPNHLVTDDPELVQRILAARSHYERGPWFDSIRIDPLVTNIVSERNTGKHNHLRHQMSGGYGGREIENLEGDVAERVTEFVGWLDKRISESEGVQTAIDLARPIQYLTIDIITHLCFGYPLGFVKESKDLFNFLRTIETQLPIVQHFSVVLEINSLLRALVKLPILKHLITPSAKDNSGIGVIMGLSREVIDKRYAPGAPTKRDMLGAFKNHGLTADEAETEISISLVAGSDTTATSMRAILLMIISNPSVYRKLQEEIDNMAASGQLDSPVADKQSCQMPYLQACIKEGLRRWPPITQLRERMCPAEGDVYKGKAIPPGTFIGINAWGLQLHPVYGPDAKVFRPERWLEADPERLKAMSRVHELVFGYGNTKCLGIPIAMMNLNKFIVELLRRYDLALADPTRAWKSLCYGIFFQKDFNVIVSRRKAAV</sequence>
<organism evidence="7 8">
    <name type="scientific">Teratosphaeria nubilosa</name>
    <dbReference type="NCBI Taxonomy" id="161662"/>
    <lineage>
        <taxon>Eukaryota</taxon>
        <taxon>Fungi</taxon>
        <taxon>Dikarya</taxon>
        <taxon>Ascomycota</taxon>
        <taxon>Pezizomycotina</taxon>
        <taxon>Dothideomycetes</taxon>
        <taxon>Dothideomycetidae</taxon>
        <taxon>Mycosphaerellales</taxon>
        <taxon>Teratosphaeriaceae</taxon>
        <taxon>Teratosphaeria</taxon>
    </lineage>
</organism>
<accession>A0A6G1LB59</accession>
<keyword evidence="3 4" id="KW-0408">Iron</keyword>
<keyword evidence="5" id="KW-0560">Oxidoreductase</keyword>
<dbReference type="Proteomes" id="UP000799436">
    <property type="component" value="Unassembled WGS sequence"/>
</dbReference>
<dbReference type="PANTHER" id="PTHR24305:SF168">
    <property type="entry name" value="P450, PUTATIVE (EUROFUNG)-RELATED"/>
    <property type="match status" value="1"/>
</dbReference>
<dbReference type="OrthoDB" id="3934656at2759"/>
<proteinExistence type="inferred from homology"/>
<keyword evidence="6" id="KW-1133">Transmembrane helix</keyword>
<dbReference type="InterPro" id="IPR002401">
    <property type="entry name" value="Cyt_P450_E_grp-I"/>
</dbReference>
<dbReference type="InterPro" id="IPR017972">
    <property type="entry name" value="Cyt_P450_CS"/>
</dbReference>
<dbReference type="GO" id="GO:0020037">
    <property type="term" value="F:heme binding"/>
    <property type="evidence" value="ECO:0007669"/>
    <property type="project" value="InterPro"/>
</dbReference>
<dbReference type="AlphaFoldDB" id="A0A6G1LB59"/>
<name>A0A6G1LB59_9PEZI</name>
<evidence type="ECO:0000256" key="2">
    <source>
        <dbReference type="ARBA" id="ARBA00022723"/>
    </source>
</evidence>
<dbReference type="GO" id="GO:0016705">
    <property type="term" value="F:oxidoreductase activity, acting on paired donors, with incorporation or reduction of molecular oxygen"/>
    <property type="evidence" value="ECO:0007669"/>
    <property type="project" value="InterPro"/>
</dbReference>
<dbReference type="InterPro" id="IPR036396">
    <property type="entry name" value="Cyt_P450_sf"/>
</dbReference>
<keyword evidence="4 5" id="KW-0349">Heme</keyword>
<dbReference type="Gene3D" id="1.10.630.10">
    <property type="entry name" value="Cytochrome P450"/>
    <property type="match status" value="1"/>
</dbReference>
<evidence type="ECO:0000313" key="8">
    <source>
        <dbReference type="Proteomes" id="UP000799436"/>
    </source>
</evidence>
<keyword evidence="5 7" id="KW-0503">Monooxygenase</keyword>
<dbReference type="Pfam" id="PF00067">
    <property type="entry name" value="p450"/>
    <property type="match status" value="1"/>
</dbReference>
<keyword evidence="8" id="KW-1185">Reference proteome</keyword>
<dbReference type="InterPro" id="IPR050121">
    <property type="entry name" value="Cytochrome_P450_monoxygenase"/>
</dbReference>
<dbReference type="GO" id="GO:0005506">
    <property type="term" value="F:iron ion binding"/>
    <property type="evidence" value="ECO:0007669"/>
    <property type="project" value="InterPro"/>
</dbReference>
<dbReference type="PRINTS" id="PR00463">
    <property type="entry name" value="EP450I"/>
</dbReference>
<feature type="binding site" description="axial binding residue" evidence="4">
    <location>
        <position position="485"/>
    </location>
    <ligand>
        <name>heme</name>
        <dbReference type="ChEBI" id="CHEBI:30413"/>
    </ligand>
    <ligandPart>
        <name>Fe</name>
        <dbReference type="ChEBI" id="CHEBI:18248"/>
    </ligandPart>
</feature>
<dbReference type="GO" id="GO:0004497">
    <property type="term" value="F:monooxygenase activity"/>
    <property type="evidence" value="ECO:0007669"/>
    <property type="project" value="UniProtKB-KW"/>
</dbReference>
<evidence type="ECO:0000256" key="1">
    <source>
        <dbReference type="ARBA" id="ARBA00001971"/>
    </source>
</evidence>
<dbReference type="PANTHER" id="PTHR24305">
    <property type="entry name" value="CYTOCHROME P450"/>
    <property type="match status" value="1"/>
</dbReference>
<evidence type="ECO:0000256" key="3">
    <source>
        <dbReference type="ARBA" id="ARBA00023004"/>
    </source>
</evidence>
<comment type="similarity">
    <text evidence="5">Belongs to the cytochrome P450 family.</text>
</comment>
<dbReference type="EMBL" id="ML995828">
    <property type="protein sequence ID" value="KAF2770173.1"/>
    <property type="molecule type" value="Genomic_DNA"/>
</dbReference>